<organism evidence="8 9">
    <name type="scientific">Clavelina lepadiformis</name>
    <name type="common">Light-bulb sea squirt</name>
    <name type="synonym">Ascidia lepadiformis</name>
    <dbReference type="NCBI Taxonomy" id="159417"/>
    <lineage>
        <taxon>Eukaryota</taxon>
        <taxon>Metazoa</taxon>
        <taxon>Chordata</taxon>
        <taxon>Tunicata</taxon>
        <taxon>Ascidiacea</taxon>
        <taxon>Aplousobranchia</taxon>
        <taxon>Clavelinidae</taxon>
        <taxon>Clavelina</taxon>
    </lineage>
</organism>
<name>A0ABP0GG11_CLALP</name>
<dbReference type="PANTHER" id="PTHR22776">
    <property type="entry name" value="MARVEL-CONTAINING POTENTIAL LIPID RAFT-ASSOCIATED PROTEIN"/>
    <property type="match status" value="1"/>
</dbReference>
<comment type="caution">
    <text evidence="8">The sequence shown here is derived from an EMBL/GenBank/DDBJ whole genome shotgun (WGS) entry which is preliminary data.</text>
</comment>
<dbReference type="InterPro" id="IPR050578">
    <property type="entry name" value="MARVEL-CKLF_proteins"/>
</dbReference>
<evidence type="ECO:0000256" key="6">
    <source>
        <dbReference type="SAM" id="Phobius"/>
    </source>
</evidence>
<dbReference type="InterPro" id="IPR008253">
    <property type="entry name" value="Marvel"/>
</dbReference>
<evidence type="ECO:0000256" key="3">
    <source>
        <dbReference type="ARBA" id="ARBA00022989"/>
    </source>
</evidence>
<protein>
    <recommendedName>
        <fullName evidence="7">MARVEL domain-containing protein</fullName>
    </recommendedName>
</protein>
<evidence type="ECO:0000256" key="2">
    <source>
        <dbReference type="ARBA" id="ARBA00022692"/>
    </source>
</evidence>
<dbReference type="EMBL" id="CAWYQH010000119">
    <property type="protein sequence ID" value="CAK8690677.1"/>
    <property type="molecule type" value="Genomic_DNA"/>
</dbReference>
<feature type="domain" description="MARVEL" evidence="7">
    <location>
        <begin position="50"/>
        <end position="177"/>
    </location>
</feature>
<evidence type="ECO:0000256" key="1">
    <source>
        <dbReference type="ARBA" id="ARBA00004141"/>
    </source>
</evidence>
<evidence type="ECO:0000313" key="8">
    <source>
        <dbReference type="EMBL" id="CAK8690677.1"/>
    </source>
</evidence>
<feature type="transmembrane region" description="Helical" evidence="6">
    <location>
        <begin position="57"/>
        <end position="76"/>
    </location>
</feature>
<evidence type="ECO:0000256" key="4">
    <source>
        <dbReference type="ARBA" id="ARBA00023136"/>
    </source>
</evidence>
<dbReference type="Pfam" id="PF01284">
    <property type="entry name" value="MARVEL"/>
    <property type="match status" value="1"/>
</dbReference>
<keyword evidence="9" id="KW-1185">Reference proteome</keyword>
<evidence type="ECO:0000259" key="7">
    <source>
        <dbReference type="PROSITE" id="PS51225"/>
    </source>
</evidence>
<feature type="transmembrane region" description="Helical" evidence="6">
    <location>
        <begin position="88"/>
        <end position="110"/>
    </location>
</feature>
<dbReference type="PANTHER" id="PTHR22776:SF49">
    <property type="entry name" value="MARVEL DOMAIN-CONTAINING PROTEIN"/>
    <property type="match status" value="1"/>
</dbReference>
<keyword evidence="4 5" id="KW-0472">Membrane</keyword>
<keyword evidence="3 6" id="KW-1133">Transmembrane helix</keyword>
<dbReference type="Proteomes" id="UP001642483">
    <property type="component" value="Unassembled WGS sequence"/>
</dbReference>
<comment type="subcellular location">
    <subcellularLocation>
        <location evidence="1">Membrane</location>
        <topology evidence="1">Multi-pass membrane protein</topology>
    </subcellularLocation>
</comment>
<feature type="transmembrane region" description="Helical" evidence="6">
    <location>
        <begin position="122"/>
        <end position="147"/>
    </location>
</feature>
<feature type="transmembrane region" description="Helical" evidence="6">
    <location>
        <begin position="153"/>
        <end position="173"/>
    </location>
</feature>
<dbReference type="PROSITE" id="PS51225">
    <property type="entry name" value="MARVEL"/>
    <property type="match status" value="1"/>
</dbReference>
<accession>A0ABP0GG11</accession>
<sequence>MSRDTHEQHDDDFTAVDASMISSTSPYQPTTEPVPHRHSVVAGIVVDMKFVKSLAGLLKIVEWIFSVVVAICVGLVGKCPNTCAPVNFMQFVAISAIIFTTILIIVYALALQPKIPFIYWPLTDLINCIAFFVLYLIASSILAANTFSDSDKAAIAFGFFCTTSFAVSTWLAYKAFSIDRRKRSSPVSHIKGEHTEAQELA</sequence>
<evidence type="ECO:0000256" key="5">
    <source>
        <dbReference type="PROSITE-ProRule" id="PRU00581"/>
    </source>
</evidence>
<evidence type="ECO:0000313" key="9">
    <source>
        <dbReference type="Proteomes" id="UP001642483"/>
    </source>
</evidence>
<gene>
    <name evidence="8" type="ORF">CVLEPA_LOCUS23262</name>
</gene>
<keyword evidence="2 5" id="KW-0812">Transmembrane</keyword>
<reference evidence="8 9" key="1">
    <citation type="submission" date="2024-02" db="EMBL/GenBank/DDBJ databases">
        <authorList>
            <person name="Daric V."/>
            <person name="Darras S."/>
        </authorList>
    </citation>
    <scope>NUCLEOTIDE SEQUENCE [LARGE SCALE GENOMIC DNA]</scope>
</reference>
<proteinExistence type="predicted"/>